<name>A0ABW7WAB3_9NOCA</name>
<comment type="caution">
    <text evidence="2">The sequence shown here is derived from an EMBL/GenBank/DDBJ whole genome shotgun (WGS) entry which is preliminary data.</text>
</comment>
<sequence length="69" mass="7985">MDLARRRGNRDSLTGYHDQRRDDGYPQQFSNFPHRHIVPGNTEITGISPTEYRTIPMKASDWLLQAVLS</sequence>
<organism evidence="2 3">
    <name type="scientific">Nocardia beijingensis</name>
    <dbReference type="NCBI Taxonomy" id="95162"/>
    <lineage>
        <taxon>Bacteria</taxon>
        <taxon>Bacillati</taxon>
        <taxon>Actinomycetota</taxon>
        <taxon>Actinomycetes</taxon>
        <taxon>Mycobacteriales</taxon>
        <taxon>Nocardiaceae</taxon>
        <taxon>Nocardia</taxon>
    </lineage>
</organism>
<evidence type="ECO:0000256" key="1">
    <source>
        <dbReference type="SAM" id="MobiDB-lite"/>
    </source>
</evidence>
<feature type="region of interest" description="Disordered" evidence="1">
    <location>
        <begin position="1"/>
        <end position="43"/>
    </location>
</feature>
<keyword evidence="3" id="KW-1185">Reference proteome</keyword>
<reference evidence="2 3" key="1">
    <citation type="submission" date="2024-10" db="EMBL/GenBank/DDBJ databases">
        <title>The Natural Products Discovery Center: Release of the First 8490 Sequenced Strains for Exploring Actinobacteria Biosynthetic Diversity.</title>
        <authorList>
            <person name="Kalkreuter E."/>
            <person name="Kautsar S.A."/>
            <person name="Yang D."/>
            <person name="Bader C.D."/>
            <person name="Teijaro C.N."/>
            <person name="Fluegel L."/>
            <person name="Davis C.M."/>
            <person name="Simpson J.R."/>
            <person name="Lauterbach L."/>
            <person name="Steele A.D."/>
            <person name="Gui C."/>
            <person name="Meng S."/>
            <person name="Li G."/>
            <person name="Viehrig K."/>
            <person name="Ye F."/>
            <person name="Su P."/>
            <person name="Kiefer A.F."/>
            <person name="Nichols A."/>
            <person name="Cepeda A.J."/>
            <person name="Yan W."/>
            <person name="Fan B."/>
            <person name="Jiang Y."/>
            <person name="Adhikari A."/>
            <person name="Zheng C.-J."/>
            <person name="Schuster L."/>
            <person name="Cowan T.M."/>
            <person name="Smanski M.J."/>
            <person name="Chevrette M.G."/>
            <person name="De Carvalho L.P.S."/>
            <person name="Shen B."/>
        </authorList>
    </citation>
    <scope>NUCLEOTIDE SEQUENCE [LARGE SCALE GENOMIC DNA]</scope>
    <source>
        <strain evidence="2 3">NPDC019626</strain>
    </source>
</reference>
<dbReference type="RefSeq" id="WP_358213764.1">
    <property type="nucleotide sequence ID" value="NZ_JBEYBO010000001.1"/>
</dbReference>
<evidence type="ECO:0000313" key="3">
    <source>
        <dbReference type="Proteomes" id="UP001611450"/>
    </source>
</evidence>
<dbReference type="Proteomes" id="UP001611450">
    <property type="component" value="Unassembled WGS sequence"/>
</dbReference>
<gene>
    <name evidence="2" type="ORF">ACH47G_05465</name>
</gene>
<protein>
    <submittedName>
        <fullName evidence="2">Uncharacterized protein</fullName>
    </submittedName>
</protein>
<accession>A0ABW7WAB3</accession>
<proteinExistence type="predicted"/>
<dbReference type="EMBL" id="JBIRXV010000001">
    <property type="protein sequence ID" value="MFI2319918.1"/>
    <property type="molecule type" value="Genomic_DNA"/>
</dbReference>
<evidence type="ECO:0000313" key="2">
    <source>
        <dbReference type="EMBL" id="MFI2319918.1"/>
    </source>
</evidence>